<accession>A0A8J4FN44</accession>
<dbReference type="EMBL" id="BNCP01000014">
    <property type="protein sequence ID" value="GIL78959.1"/>
    <property type="molecule type" value="Genomic_DNA"/>
</dbReference>
<name>A0A8J4FN44_9CHLO</name>
<organism evidence="2 3">
    <name type="scientific">Volvox reticuliferus</name>
    <dbReference type="NCBI Taxonomy" id="1737510"/>
    <lineage>
        <taxon>Eukaryota</taxon>
        <taxon>Viridiplantae</taxon>
        <taxon>Chlorophyta</taxon>
        <taxon>core chlorophytes</taxon>
        <taxon>Chlorophyceae</taxon>
        <taxon>CS clade</taxon>
        <taxon>Chlamydomonadales</taxon>
        <taxon>Volvocaceae</taxon>
        <taxon>Volvox</taxon>
    </lineage>
</organism>
<dbReference type="AlphaFoldDB" id="A0A8J4FN44"/>
<evidence type="ECO:0000256" key="1">
    <source>
        <dbReference type="SAM" id="MobiDB-lite"/>
    </source>
</evidence>
<sequence>MDSETEAGQLRAPPTGNRQRTYLGVGRNGNVCVCVCLCKPVCHFSGLPAGGPYGSPKSCSGARHHPLGASASVHLVPPPPPELVPCPHSLSMQLLPQLRKELLIVA</sequence>
<proteinExistence type="predicted"/>
<protein>
    <submittedName>
        <fullName evidence="2">Uncharacterized protein</fullName>
    </submittedName>
</protein>
<gene>
    <name evidence="2" type="ORF">Vretifemale_8349</name>
</gene>
<evidence type="ECO:0000313" key="2">
    <source>
        <dbReference type="EMBL" id="GIL78959.1"/>
    </source>
</evidence>
<reference evidence="2" key="1">
    <citation type="journal article" date="2021" name="Proc. Natl. Acad. Sci. U.S.A.">
        <title>Three genomes in the algal genus Volvox reveal the fate of a haploid sex-determining region after a transition to homothallism.</title>
        <authorList>
            <person name="Yamamoto K."/>
            <person name="Hamaji T."/>
            <person name="Kawai-Toyooka H."/>
            <person name="Matsuzaki R."/>
            <person name="Takahashi F."/>
            <person name="Nishimura Y."/>
            <person name="Kawachi M."/>
            <person name="Noguchi H."/>
            <person name="Minakuchi Y."/>
            <person name="Umen J.G."/>
            <person name="Toyoda A."/>
            <person name="Nozaki H."/>
        </authorList>
    </citation>
    <scope>NUCLEOTIDE SEQUENCE</scope>
    <source>
        <strain evidence="2">NIES-3786</strain>
    </source>
</reference>
<keyword evidence="3" id="KW-1185">Reference proteome</keyword>
<evidence type="ECO:0000313" key="3">
    <source>
        <dbReference type="Proteomes" id="UP000747110"/>
    </source>
</evidence>
<dbReference type="Proteomes" id="UP000747110">
    <property type="component" value="Unassembled WGS sequence"/>
</dbReference>
<comment type="caution">
    <text evidence="2">The sequence shown here is derived from an EMBL/GenBank/DDBJ whole genome shotgun (WGS) entry which is preliminary data.</text>
</comment>
<feature type="region of interest" description="Disordered" evidence="1">
    <location>
        <begin position="1"/>
        <end position="21"/>
    </location>
</feature>